<dbReference type="PANTHER" id="PTHR32319">
    <property type="entry name" value="BACTERIAL HEMOLYSIN-LIKE PROTEIN"/>
    <property type="match status" value="1"/>
</dbReference>
<proteinExistence type="inferred from homology"/>
<dbReference type="InterPro" id="IPR002942">
    <property type="entry name" value="S4_RNA-bd"/>
</dbReference>
<evidence type="ECO:0000256" key="1">
    <source>
        <dbReference type="ARBA" id="ARBA00022884"/>
    </source>
</evidence>
<evidence type="ECO:0000256" key="2">
    <source>
        <dbReference type="ARBA" id="ARBA00029460"/>
    </source>
</evidence>
<evidence type="ECO:0000313" key="5">
    <source>
        <dbReference type="EMBL" id="MBK4347649.1"/>
    </source>
</evidence>
<keyword evidence="1 3" id="KW-0694">RNA-binding</keyword>
<dbReference type="GO" id="GO:0032259">
    <property type="term" value="P:methylation"/>
    <property type="evidence" value="ECO:0007669"/>
    <property type="project" value="UniProtKB-KW"/>
</dbReference>
<evidence type="ECO:0000313" key="6">
    <source>
        <dbReference type="Proteomes" id="UP000636458"/>
    </source>
</evidence>
<dbReference type="Gene3D" id="3.40.50.150">
    <property type="entry name" value="Vaccinia Virus protein VP39"/>
    <property type="match status" value="1"/>
</dbReference>
<keyword evidence="5" id="KW-0808">Transferase</keyword>
<dbReference type="SUPFAM" id="SSF53335">
    <property type="entry name" value="S-adenosyl-L-methionine-dependent methyltransferases"/>
    <property type="match status" value="1"/>
</dbReference>
<dbReference type="InterPro" id="IPR036986">
    <property type="entry name" value="S4_RNA-bd_sf"/>
</dbReference>
<dbReference type="PROSITE" id="PS50889">
    <property type="entry name" value="S4"/>
    <property type="match status" value="1"/>
</dbReference>
<protein>
    <submittedName>
        <fullName evidence="5">TlyA family RNA methyltransferase</fullName>
    </submittedName>
</protein>
<dbReference type="InterPro" id="IPR004538">
    <property type="entry name" value="Hemolysin_A/TlyA"/>
</dbReference>
<dbReference type="InterPro" id="IPR002877">
    <property type="entry name" value="RNA_MeTrfase_FtsJ_dom"/>
</dbReference>
<dbReference type="GO" id="GO:0003723">
    <property type="term" value="F:RNA binding"/>
    <property type="evidence" value="ECO:0007669"/>
    <property type="project" value="UniProtKB-KW"/>
</dbReference>
<dbReference type="InterPro" id="IPR029063">
    <property type="entry name" value="SAM-dependent_MTases_sf"/>
</dbReference>
<dbReference type="EMBL" id="JAEPES010000003">
    <property type="protein sequence ID" value="MBK4347649.1"/>
    <property type="molecule type" value="Genomic_DNA"/>
</dbReference>
<keyword evidence="6" id="KW-1185">Reference proteome</keyword>
<evidence type="ECO:0000256" key="3">
    <source>
        <dbReference type="PROSITE-ProRule" id="PRU00182"/>
    </source>
</evidence>
<sequence>MTDQRLDAALAERGLVRSRTHAARLIAAGSVLVDGETIIKASHRVGADQELAIIGIDHYVSRAAHKLLAALDVFEIPVAGRSALDVGASTGGFTQVLLERGASHVIALDVGHGQLSPLIDGDERVTVIEGFNAREMTPELLEGAAGHPVAVDLVVGDLSFISLTQVLPALVATAGRDADYVLLIKPQFEVGRSGIREGIVRNAGLRSEAVSAVLWSAWDLGLKTAGLISSPILGSAGNHEYLAWVSARVGTDPTEWTDRLFASARPE</sequence>
<dbReference type="InterPro" id="IPR047048">
    <property type="entry name" value="TlyA"/>
</dbReference>
<dbReference type="AlphaFoldDB" id="A0A934SLN7"/>
<comment type="similarity">
    <text evidence="2">Belongs to the TlyA family.</text>
</comment>
<dbReference type="GO" id="GO:0008168">
    <property type="term" value="F:methyltransferase activity"/>
    <property type="evidence" value="ECO:0007669"/>
    <property type="project" value="UniProtKB-KW"/>
</dbReference>
<dbReference type="SMART" id="SM00363">
    <property type="entry name" value="S4"/>
    <property type="match status" value="1"/>
</dbReference>
<gene>
    <name evidence="5" type="ORF">IV501_08385</name>
</gene>
<comment type="caution">
    <text evidence="5">The sequence shown here is derived from an EMBL/GenBank/DDBJ whole genome shotgun (WGS) entry which is preliminary data.</text>
</comment>
<dbReference type="PANTHER" id="PTHR32319:SF0">
    <property type="entry name" value="BACTERIAL HEMOLYSIN-LIKE PROTEIN"/>
    <property type="match status" value="1"/>
</dbReference>
<reference evidence="5" key="1">
    <citation type="submission" date="2021-01" db="EMBL/GenBank/DDBJ databases">
        <title>Lacisediminihabitans sp. nov. strain G11-30, isolated from Antarctic Soil.</title>
        <authorList>
            <person name="Li J."/>
        </authorList>
    </citation>
    <scope>NUCLEOTIDE SEQUENCE</scope>
    <source>
        <strain evidence="5">G11-30</strain>
    </source>
</reference>
<dbReference type="SUPFAM" id="SSF55174">
    <property type="entry name" value="Alpha-L RNA-binding motif"/>
    <property type="match status" value="1"/>
</dbReference>
<dbReference type="CDD" id="cd02440">
    <property type="entry name" value="AdoMet_MTases"/>
    <property type="match status" value="1"/>
</dbReference>
<dbReference type="CDD" id="cd00165">
    <property type="entry name" value="S4"/>
    <property type="match status" value="1"/>
</dbReference>
<name>A0A934SLN7_9MICO</name>
<evidence type="ECO:0000259" key="4">
    <source>
        <dbReference type="SMART" id="SM00363"/>
    </source>
</evidence>
<dbReference type="Pfam" id="PF01728">
    <property type="entry name" value="FtsJ"/>
    <property type="match status" value="1"/>
</dbReference>
<accession>A0A934SLN7</accession>
<dbReference type="Proteomes" id="UP000636458">
    <property type="component" value="Unassembled WGS sequence"/>
</dbReference>
<feature type="domain" description="RNA-binding S4" evidence="4">
    <location>
        <begin position="4"/>
        <end position="68"/>
    </location>
</feature>
<organism evidence="5 6">
    <name type="scientific">Lacisediminihabitans changchengi</name>
    <dbReference type="NCBI Taxonomy" id="2787634"/>
    <lineage>
        <taxon>Bacteria</taxon>
        <taxon>Bacillati</taxon>
        <taxon>Actinomycetota</taxon>
        <taxon>Actinomycetes</taxon>
        <taxon>Micrococcales</taxon>
        <taxon>Microbacteriaceae</taxon>
        <taxon>Lacisediminihabitans</taxon>
    </lineage>
</organism>
<dbReference type="RefSeq" id="WP_200556199.1">
    <property type="nucleotide sequence ID" value="NZ_JAEPES010000003.1"/>
</dbReference>
<keyword evidence="5" id="KW-0489">Methyltransferase</keyword>
<dbReference type="Gene3D" id="3.10.290.10">
    <property type="entry name" value="RNA-binding S4 domain"/>
    <property type="match status" value="1"/>
</dbReference>
<dbReference type="Pfam" id="PF01479">
    <property type="entry name" value="S4"/>
    <property type="match status" value="1"/>
</dbReference>
<dbReference type="PIRSF" id="PIRSF005578">
    <property type="entry name" value="TlyA"/>
    <property type="match status" value="1"/>
</dbReference>